<organism evidence="2 3">
    <name type="scientific">Vibrio owensii CAIM 1854 = LMG 25443</name>
    <dbReference type="NCBI Taxonomy" id="1229493"/>
    <lineage>
        <taxon>Bacteria</taxon>
        <taxon>Pseudomonadati</taxon>
        <taxon>Pseudomonadota</taxon>
        <taxon>Gammaproteobacteria</taxon>
        <taxon>Vibrionales</taxon>
        <taxon>Vibrionaceae</taxon>
        <taxon>Vibrio</taxon>
    </lineage>
</organism>
<dbReference type="Proteomes" id="UP000031586">
    <property type="component" value="Unassembled WGS sequence"/>
</dbReference>
<evidence type="ECO:0008006" key="4">
    <source>
        <dbReference type="Google" id="ProtNLM"/>
    </source>
</evidence>
<keyword evidence="1" id="KW-0472">Membrane</keyword>
<sequence length="158" mass="18122">MTTNNQSLNLEPLILPNAPDWFPLAWGWWAVLGGVVLSILIVVLYLRWRTKRLVAKKTALKLLTNPITPHTPSSALEVLRQAALSYFPREEIAPLTGSAWYEFLDSYTKETRFVDKQQQWQAALYQKSGQEQHQALIDDCAFWIETALPPKKKAKTRD</sequence>
<comment type="caution">
    <text evidence="2">The sequence shown here is derived from an EMBL/GenBank/DDBJ whole genome shotgun (WGS) entry which is preliminary data.</text>
</comment>
<dbReference type="PATRIC" id="fig|1229493.5.peg.5622"/>
<accession>A0A0C1Z123</accession>
<gene>
    <name evidence="2" type="ORF">H735_28980</name>
</gene>
<feature type="transmembrane region" description="Helical" evidence="1">
    <location>
        <begin position="26"/>
        <end position="46"/>
    </location>
</feature>
<keyword evidence="1" id="KW-0812">Transmembrane</keyword>
<dbReference type="AlphaFoldDB" id="A0A0C1Z123"/>
<dbReference type="Pfam" id="PF14316">
    <property type="entry name" value="DUF4381"/>
    <property type="match status" value="1"/>
</dbReference>
<protein>
    <recommendedName>
        <fullName evidence="4">DUF4381 domain-containing protein</fullName>
    </recommendedName>
</protein>
<evidence type="ECO:0000313" key="3">
    <source>
        <dbReference type="Proteomes" id="UP000031586"/>
    </source>
</evidence>
<keyword evidence="1" id="KW-1133">Transmembrane helix</keyword>
<reference evidence="2 3" key="1">
    <citation type="submission" date="2014-07" db="EMBL/GenBank/DDBJ databases">
        <title>Unique and conserved regions in Vibrio harveyi and related species in comparison with the shrimp pathogen Vibrio harveyi CAIM 1792.</title>
        <authorList>
            <person name="Espinoza-Valles I."/>
            <person name="Vora G."/>
            <person name="Leekitcharoenphon P."/>
            <person name="Ussery D."/>
            <person name="Hoj L."/>
            <person name="Gomez-Gil B."/>
        </authorList>
    </citation>
    <scope>NUCLEOTIDE SEQUENCE [LARGE SCALE GENOMIC DNA]</scope>
    <source>
        <strain evidence="3">CAIM 1854 / LMG 25443</strain>
    </source>
</reference>
<proteinExistence type="predicted"/>
<dbReference type="RefSeq" id="WP_020197346.1">
    <property type="nucleotide sequence ID" value="NZ_BAOH01000114.1"/>
</dbReference>
<dbReference type="InterPro" id="IPR025489">
    <property type="entry name" value="DUF4381"/>
</dbReference>
<name>A0A0C1Z123_9VIBR</name>
<evidence type="ECO:0000256" key="1">
    <source>
        <dbReference type="SAM" id="Phobius"/>
    </source>
</evidence>
<evidence type="ECO:0000313" key="2">
    <source>
        <dbReference type="EMBL" id="KIF46381.1"/>
    </source>
</evidence>
<dbReference type="EMBL" id="JPRD01000074">
    <property type="protein sequence ID" value="KIF46381.1"/>
    <property type="molecule type" value="Genomic_DNA"/>
</dbReference>
<dbReference type="GeneID" id="47101723"/>